<dbReference type="InterPro" id="IPR011765">
    <property type="entry name" value="Pept_M16_N"/>
</dbReference>
<protein>
    <submittedName>
        <fullName evidence="4">Insulinase family protein</fullName>
    </submittedName>
</protein>
<evidence type="ECO:0000259" key="2">
    <source>
        <dbReference type="Pfam" id="PF00675"/>
    </source>
</evidence>
<reference evidence="4 5" key="1">
    <citation type="submission" date="2022-07" db="EMBL/GenBank/DDBJ databases">
        <title>Fecal culturing of patients with breast cancer.</title>
        <authorList>
            <person name="Teng N.M.Y."/>
            <person name="Kiu R."/>
            <person name="Evans R."/>
            <person name="Baker D.J."/>
            <person name="Zenner C."/>
            <person name="Robinson S.D."/>
            <person name="Hall L.J."/>
        </authorList>
    </citation>
    <scope>NUCLEOTIDE SEQUENCE [LARGE SCALE GENOMIC DNA]</scope>
    <source>
        <strain evidence="4 5">LH1063</strain>
    </source>
</reference>
<keyword evidence="5" id="KW-1185">Reference proteome</keyword>
<dbReference type="InterPro" id="IPR007863">
    <property type="entry name" value="Peptidase_M16_C"/>
</dbReference>
<evidence type="ECO:0000313" key="5">
    <source>
        <dbReference type="Proteomes" id="UP001205603"/>
    </source>
</evidence>
<dbReference type="PANTHER" id="PTHR11851">
    <property type="entry name" value="METALLOPROTEASE"/>
    <property type="match status" value="1"/>
</dbReference>
<dbReference type="Pfam" id="PF05193">
    <property type="entry name" value="Peptidase_M16_C"/>
    <property type="match status" value="1"/>
</dbReference>
<organism evidence="4 5">
    <name type="scientific">Coprobacter tertius</name>
    <dbReference type="NCBI Taxonomy" id="2944915"/>
    <lineage>
        <taxon>Bacteria</taxon>
        <taxon>Pseudomonadati</taxon>
        <taxon>Bacteroidota</taxon>
        <taxon>Bacteroidia</taxon>
        <taxon>Bacteroidales</taxon>
        <taxon>Barnesiellaceae</taxon>
        <taxon>Coprobacter</taxon>
    </lineage>
</organism>
<evidence type="ECO:0000313" key="4">
    <source>
        <dbReference type="EMBL" id="MCP9610615.1"/>
    </source>
</evidence>
<comment type="similarity">
    <text evidence="1">Belongs to the peptidase M16 family.</text>
</comment>
<feature type="domain" description="Peptidase M16 C-terminal" evidence="3">
    <location>
        <begin position="173"/>
        <end position="342"/>
    </location>
</feature>
<evidence type="ECO:0000259" key="3">
    <source>
        <dbReference type="Pfam" id="PF05193"/>
    </source>
</evidence>
<dbReference type="SUPFAM" id="SSF63411">
    <property type="entry name" value="LuxS/MPP-like metallohydrolase"/>
    <property type="match status" value="2"/>
</dbReference>
<dbReference type="Pfam" id="PF00675">
    <property type="entry name" value="Peptidase_M16"/>
    <property type="match status" value="1"/>
</dbReference>
<feature type="domain" description="Peptidase M16 N-terminal" evidence="2">
    <location>
        <begin position="22"/>
        <end position="160"/>
    </location>
</feature>
<sequence>MEKYDTYTLANGLRIVCLPTDSSVSYCGFAVNTGTRDERPDEAGIAHFTEHMIFKGTRHRKSWHILNRMENVGGELNAYTAKEETLIYSVFMKEHLERAVELLSDLVRNSIFPKNEIDREVEVIIDEINSYRDNPAELIYDEFEDLLFSGHPLGHNILGDEKTLSGFNSEVGRDFLLRNYHPGNMVFFYMGSSPEKKVISFVEKYMGDAVAISSIQERTAPGEYIPFLHTEGKETFQAHALIGTRAFDMFDKRRTALYLLNNLLGGPGMNSRLNVSLREKRGYVYTVESSLTSFTDTGVFTIYFGTDPKNIDCCLKLVYKELKRLRDVSLTTSQLSLAKKQLCGQLGVGTDNKESMALGLGKSFLHFNRYDTLSEFYHRIEEVTSRDLLEVANEIFDEKRLSTLIYH</sequence>
<dbReference type="PANTHER" id="PTHR11851:SF49">
    <property type="entry name" value="MITOCHONDRIAL-PROCESSING PEPTIDASE SUBUNIT ALPHA"/>
    <property type="match status" value="1"/>
</dbReference>
<proteinExistence type="inferred from homology"/>
<name>A0ABT1MDB0_9BACT</name>
<accession>A0ABT1MDB0</accession>
<dbReference type="EMBL" id="JANDHW010000001">
    <property type="protein sequence ID" value="MCP9610615.1"/>
    <property type="molecule type" value="Genomic_DNA"/>
</dbReference>
<dbReference type="InterPro" id="IPR011249">
    <property type="entry name" value="Metalloenz_LuxS/M16"/>
</dbReference>
<evidence type="ECO:0000256" key="1">
    <source>
        <dbReference type="ARBA" id="ARBA00007261"/>
    </source>
</evidence>
<comment type="caution">
    <text evidence="4">The sequence shown here is derived from an EMBL/GenBank/DDBJ whole genome shotgun (WGS) entry which is preliminary data.</text>
</comment>
<dbReference type="Proteomes" id="UP001205603">
    <property type="component" value="Unassembled WGS sequence"/>
</dbReference>
<dbReference type="InterPro" id="IPR050361">
    <property type="entry name" value="MPP/UQCRC_Complex"/>
</dbReference>
<dbReference type="RefSeq" id="WP_255025145.1">
    <property type="nucleotide sequence ID" value="NZ_JANDHW010000001.1"/>
</dbReference>
<gene>
    <name evidence="4" type="ORF">NMU02_00710</name>
</gene>
<dbReference type="Gene3D" id="3.30.830.10">
    <property type="entry name" value="Metalloenzyme, LuxS/M16 peptidase-like"/>
    <property type="match status" value="2"/>
</dbReference>